<organism evidence="1 2">
    <name type="scientific">Hymenobacter bucti</name>
    <dbReference type="NCBI Taxonomy" id="1844114"/>
    <lineage>
        <taxon>Bacteria</taxon>
        <taxon>Pseudomonadati</taxon>
        <taxon>Bacteroidota</taxon>
        <taxon>Cytophagia</taxon>
        <taxon>Cytophagales</taxon>
        <taxon>Hymenobacteraceae</taxon>
        <taxon>Hymenobacter</taxon>
    </lineage>
</organism>
<evidence type="ECO:0000313" key="1">
    <source>
        <dbReference type="EMBL" id="MFD1872452.1"/>
    </source>
</evidence>
<dbReference type="Proteomes" id="UP001597197">
    <property type="component" value="Unassembled WGS sequence"/>
</dbReference>
<dbReference type="RefSeq" id="WP_382312873.1">
    <property type="nucleotide sequence ID" value="NZ_JBHUFD010000003.1"/>
</dbReference>
<keyword evidence="2" id="KW-1185">Reference proteome</keyword>
<gene>
    <name evidence="1" type="ORF">ACFSDX_08435</name>
</gene>
<dbReference type="EMBL" id="JBHUFD010000003">
    <property type="protein sequence ID" value="MFD1872452.1"/>
    <property type="molecule type" value="Genomic_DNA"/>
</dbReference>
<accession>A0ABW4QT00</accession>
<evidence type="ECO:0000313" key="2">
    <source>
        <dbReference type="Proteomes" id="UP001597197"/>
    </source>
</evidence>
<proteinExistence type="predicted"/>
<sequence>MTNVYLFTNSGTSLVFSRQYSMPGFKQKIMETPIKDFQLGNNLDSYQREKRLTKEELNVILQAGPVLFAVADAGHELEVIDTSQCFKFWKSEVEKHLADPSKLSRLEDYPDEYLYFASKWIAEDSSPIILLEKHH</sequence>
<name>A0ABW4QT00_9BACT</name>
<comment type="caution">
    <text evidence="1">The sequence shown here is derived from an EMBL/GenBank/DDBJ whole genome shotgun (WGS) entry which is preliminary data.</text>
</comment>
<reference evidence="2" key="1">
    <citation type="journal article" date="2019" name="Int. J. Syst. Evol. Microbiol.">
        <title>The Global Catalogue of Microorganisms (GCM) 10K type strain sequencing project: providing services to taxonomists for standard genome sequencing and annotation.</title>
        <authorList>
            <consortium name="The Broad Institute Genomics Platform"/>
            <consortium name="The Broad Institute Genome Sequencing Center for Infectious Disease"/>
            <person name="Wu L."/>
            <person name="Ma J."/>
        </authorList>
    </citation>
    <scope>NUCLEOTIDE SEQUENCE [LARGE SCALE GENOMIC DNA]</scope>
    <source>
        <strain evidence="2">CGMCC 1.15795</strain>
    </source>
</reference>
<protein>
    <submittedName>
        <fullName evidence="1">Uncharacterized protein</fullName>
    </submittedName>
</protein>